<feature type="coiled-coil region" evidence="1">
    <location>
        <begin position="168"/>
        <end position="205"/>
    </location>
</feature>
<evidence type="ECO:0000313" key="2">
    <source>
        <dbReference type="EMBL" id="TKR69652.1"/>
    </source>
</evidence>
<proteinExistence type="predicted"/>
<dbReference type="EMBL" id="AZBU02000007">
    <property type="protein sequence ID" value="TKR69652.1"/>
    <property type="molecule type" value="Genomic_DNA"/>
</dbReference>
<dbReference type="AlphaFoldDB" id="A0A4U5MK44"/>
<accession>A0A4U5MK44</accession>
<reference evidence="2 3" key="2">
    <citation type="journal article" date="2019" name="G3 (Bethesda)">
        <title>Hybrid Assembly of the Genome of the Entomopathogenic Nematode Steinernema carpocapsae Identifies the X-Chromosome.</title>
        <authorList>
            <person name="Serra L."/>
            <person name="Macchietto M."/>
            <person name="Macias-Munoz A."/>
            <person name="McGill C.J."/>
            <person name="Rodriguez I.M."/>
            <person name="Rodriguez B."/>
            <person name="Murad R."/>
            <person name="Mortazavi A."/>
        </authorList>
    </citation>
    <scope>NUCLEOTIDE SEQUENCE [LARGE SCALE GENOMIC DNA]</scope>
    <source>
        <strain evidence="2 3">ALL</strain>
    </source>
</reference>
<feature type="coiled-coil region" evidence="1">
    <location>
        <begin position="455"/>
        <end position="511"/>
    </location>
</feature>
<evidence type="ECO:0000256" key="1">
    <source>
        <dbReference type="SAM" id="Coils"/>
    </source>
</evidence>
<sequence>MCHFPTISFPSNVPERFQDVKDLLLAMESSSTTSPTPIPCLDHVVSKYQERFENAKTRLVAWNIAKDKFSAELLARSFVNDSMTISEQHQKIAAFEKSVAAKDYKIRLLKGTLRKQGEAIHRKNSAIKGLKLKVRNVKRVWAVQEALPKVQEALTAAHNFQDEFELLKEAYETTLGQLDAQKQETEALTKKNQKLIHDLKNATQRKNWIKDLQKENYQLNGKFLKAKDDIQIFKWQHEKQVQKLQEDLEKVKKEHEASLQIQDAHAQDQNCQDDADLESLMEAFKTILGQLDAQKQETEVLAKRNEKLFRNLKETSRAKRRAEADAKDLLAENYQLNGQVLKAKDDIHIFKWQHEKQVQELQEALDKAKKEHVKLESFHEDRKRDCAFKVLGNVRETQKAKDCLRKQVEEQKTQIKKLEEDASNDVFHHVYHAELMDNLMEAAVHKLEESSKQQVEVHKFQILDHENQLEAVQKETQKQLVQQQVAEEKWANETSIRIAELEENCAAEVRKTAEAVGRG</sequence>
<comment type="caution">
    <text evidence="2">The sequence shown here is derived from an EMBL/GenBank/DDBJ whole genome shotgun (WGS) entry which is preliminary data.</text>
</comment>
<evidence type="ECO:0000313" key="3">
    <source>
        <dbReference type="Proteomes" id="UP000298663"/>
    </source>
</evidence>
<organism evidence="2 3">
    <name type="scientific">Steinernema carpocapsae</name>
    <name type="common">Entomopathogenic nematode</name>
    <dbReference type="NCBI Taxonomy" id="34508"/>
    <lineage>
        <taxon>Eukaryota</taxon>
        <taxon>Metazoa</taxon>
        <taxon>Ecdysozoa</taxon>
        <taxon>Nematoda</taxon>
        <taxon>Chromadorea</taxon>
        <taxon>Rhabditida</taxon>
        <taxon>Tylenchina</taxon>
        <taxon>Panagrolaimomorpha</taxon>
        <taxon>Strongyloidoidea</taxon>
        <taxon>Steinernematidae</taxon>
        <taxon>Steinernema</taxon>
    </lineage>
</organism>
<protein>
    <submittedName>
        <fullName evidence="2">Uncharacterized protein</fullName>
    </submittedName>
</protein>
<gene>
    <name evidence="2" type="ORF">L596_021785</name>
</gene>
<feature type="coiled-coil region" evidence="1">
    <location>
        <begin position="305"/>
        <end position="425"/>
    </location>
</feature>
<name>A0A4U5MK44_STECR</name>
<dbReference type="Proteomes" id="UP000298663">
    <property type="component" value="Unassembled WGS sequence"/>
</dbReference>
<dbReference type="STRING" id="34508.A0A4U5MK44"/>
<reference evidence="2 3" key="1">
    <citation type="journal article" date="2015" name="Genome Biol.">
        <title>Comparative genomics of Steinernema reveals deeply conserved gene regulatory networks.</title>
        <authorList>
            <person name="Dillman A.R."/>
            <person name="Macchietto M."/>
            <person name="Porter C.F."/>
            <person name="Rogers A."/>
            <person name="Williams B."/>
            <person name="Antoshechkin I."/>
            <person name="Lee M.M."/>
            <person name="Goodwin Z."/>
            <person name="Lu X."/>
            <person name="Lewis E.E."/>
            <person name="Goodrich-Blair H."/>
            <person name="Stock S.P."/>
            <person name="Adams B.J."/>
            <person name="Sternberg P.W."/>
            <person name="Mortazavi A."/>
        </authorList>
    </citation>
    <scope>NUCLEOTIDE SEQUENCE [LARGE SCALE GENOMIC DNA]</scope>
    <source>
        <strain evidence="2 3">ALL</strain>
    </source>
</reference>
<feature type="coiled-coil region" evidence="1">
    <location>
        <begin position="234"/>
        <end position="261"/>
    </location>
</feature>
<keyword evidence="1" id="KW-0175">Coiled coil</keyword>
<keyword evidence="3" id="KW-1185">Reference proteome</keyword>